<keyword evidence="6" id="KW-0999">Mitochondrion inner membrane</keyword>
<dbReference type="SUPFAM" id="SSF103506">
    <property type="entry name" value="Mitochondrial carrier"/>
    <property type="match status" value="1"/>
</dbReference>
<keyword evidence="7" id="KW-1133">Transmembrane helix</keyword>
<comment type="caution">
    <text evidence="12">The sequence shown here is derived from an EMBL/GenBank/DDBJ whole genome shotgun (WGS) entry which is preliminary data.</text>
</comment>
<name>A0A6G0YIJ2_APHCR</name>
<dbReference type="Pfam" id="PF00153">
    <property type="entry name" value="Mito_carr"/>
    <property type="match status" value="3"/>
</dbReference>
<protein>
    <submittedName>
        <fullName evidence="12">Solute carrier family 25 member 35-like</fullName>
    </submittedName>
</protein>
<keyword evidence="4 10" id="KW-0812">Transmembrane</keyword>
<organism evidence="12 13">
    <name type="scientific">Aphis craccivora</name>
    <name type="common">Cowpea aphid</name>
    <dbReference type="NCBI Taxonomy" id="307492"/>
    <lineage>
        <taxon>Eukaryota</taxon>
        <taxon>Metazoa</taxon>
        <taxon>Ecdysozoa</taxon>
        <taxon>Arthropoda</taxon>
        <taxon>Hexapoda</taxon>
        <taxon>Insecta</taxon>
        <taxon>Pterygota</taxon>
        <taxon>Neoptera</taxon>
        <taxon>Paraneoptera</taxon>
        <taxon>Hemiptera</taxon>
        <taxon>Sternorrhyncha</taxon>
        <taxon>Aphidomorpha</taxon>
        <taxon>Aphidoidea</taxon>
        <taxon>Aphididae</taxon>
        <taxon>Aphidini</taxon>
        <taxon>Aphis</taxon>
        <taxon>Aphis</taxon>
    </lineage>
</organism>
<feature type="repeat" description="Solcar" evidence="10">
    <location>
        <begin position="4"/>
        <end position="97"/>
    </location>
</feature>
<feature type="repeat" description="Solcar" evidence="10">
    <location>
        <begin position="107"/>
        <end position="201"/>
    </location>
</feature>
<evidence type="ECO:0000313" key="13">
    <source>
        <dbReference type="Proteomes" id="UP000478052"/>
    </source>
</evidence>
<feature type="repeat" description="Solcar" evidence="10">
    <location>
        <begin position="212"/>
        <end position="303"/>
    </location>
</feature>
<evidence type="ECO:0000256" key="10">
    <source>
        <dbReference type="PROSITE-ProRule" id="PRU00282"/>
    </source>
</evidence>
<evidence type="ECO:0000256" key="2">
    <source>
        <dbReference type="ARBA" id="ARBA00006375"/>
    </source>
</evidence>
<proteinExistence type="inferred from homology"/>
<dbReference type="OrthoDB" id="6703404at2759"/>
<dbReference type="PROSITE" id="PS50920">
    <property type="entry name" value="SOLCAR"/>
    <property type="match status" value="3"/>
</dbReference>
<dbReference type="PANTHER" id="PTHR45928">
    <property type="entry name" value="RE38146P"/>
    <property type="match status" value="1"/>
</dbReference>
<evidence type="ECO:0000256" key="9">
    <source>
        <dbReference type="ARBA" id="ARBA00023136"/>
    </source>
</evidence>
<keyword evidence="13" id="KW-1185">Reference proteome</keyword>
<evidence type="ECO:0000256" key="6">
    <source>
        <dbReference type="ARBA" id="ARBA00022792"/>
    </source>
</evidence>
<evidence type="ECO:0000256" key="11">
    <source>
        <dbReference type="RuleBase" id="RU000488"/>
    </source>
</evidence>
<sequence length="317" mass="34559">MCVKWLKMEFVLGALGASGAVCFTNPLEVIKTRFQLQGELKKAGNYKIHYRNFAHAIYVVAKNEGPLALQKGLLPSMGHQVFLNGTRLGIFDLAQKKKWILKNDGTVSLIKSAFVGAGAGMLGGFLGSPLGMLKIHLQSFSAQSIAVGHQHNTTSTINGLLTLYNKYGVVRGLWRGATGAMVRIGVASAAQLSTISLLNEALIDNGVLTKDQKFLSTLICSMLGGILMSIVMAPFDLVSTRLYNQAVDAKGRGLLYSSYIECMTKTFKQEGIYGLYKGVVPCYLRLGPHVVLSMVFWDRLRMLESEVSSRIKATQSL</sequence>
<dbReference type="InterPro" id="IPR023395">
    <property type="entry name" value="MCP_dom_sf"/>
</dbReference>
<evidence type="ECO:0000256" key="1">
    <source>
        <dbReference type="ARBA" id="ARBA00004448"/>
    </source>
</evidence>
<dbReference type="Gene3D" id="1.50.40.10">
    <property type="entry name" value="Mitochondrial carrier domain"/>
    <property type="match status" value="1"/>
</dbReference>
<keyword evidence="3 11" id="KW-0813">Transport</keyword>
<gene>
    <name evidence="12" type="ORF">FWK35_00028544</name>
</gene>
<evidence type="ECO:0000313" key="12">
    <source>
        <dbReference type="EMBL" id="KAF0756663.1"/>
    </source>
</evidence>
<keyword evidence="8" id="KW-0496">Mitochondrion</keyword>
<reference evidence="12 13" key="1">
    <citation type="submission" date="2019-08" db="EMBL/GenBank/DDBJ databases">
        <title>Whole genome of Aphis craccivora.</title>
        <authorList>
            <person name="Voronova N.V."/>
            <person name="Shulinski R.S."/>
            <person name="Bandarenka Y.V."/>
            <person name="Zhorov D.G."/>
            <person name="Warner D."/>
        </authorList>
    </citation>
    <scope>NUCLEOTIDE SEQUENCE [LARGE SCALE GENOMIC DNA]</scope>
    <source>
        <strain evidence="12">180601</strain>
        <tissue evidence="12">Whole Body</tissue>
    </source>
</reference>
<dbReference type="InterPro" id="IPR018108">
    <property type="entry name" value="MCP_transmembrane"/>
</dbReference>
<keyword evidence="5" id="KW-0677">Repeat</keyword>
<evidence type="ECO:0000256" key="4">
    <source>
        <dbReference type="ARBA" id="ARBA00022692"/>
    </source>
</evidence>
<dbReference type="InterPro" id="IPR051508">
    <property type="entry name" value="Mito_Carrier_Antiporter"/>
</dbReference>
<comment type="similarity">
    <text evidence="2 11">Belongs to the mitochondrial carrier (TC 2.A.29) family.</text>
</comment>
<dbReference type="AlphaFoldDB" id="A0A6G0YIJ2"/>
<evidence type="ECO:0000256" key="7">
    <source>
        <dbReference type="ARBA" id="ARBA00022989"/>
    </source>
</evidence>
<keyword evidence="9 10" id="KW-0472">Membrane</keyword>
<evidence type="ECO:0000256" key="3">
    <source>
        <dbReference type="ARBA" id="ARBA00022448"/>
    </source>
</evidence>
<dbReference type="PANTHER" id="PTHR45928:SF1">
    <property type="entry name" value="RE38146P"/>
    <property type="match status" value="1"/>
</dbReference>
<dbReference type="GO" id="GO:0005743">
    <property type="term" value="C:mitochondrial inner membrane"/>
    <property type="evidence" value="ECO:0007669"/>
    <property type="project" value="UniProtKB-SubCell"/>
</dbReference>
<accession>A0A6G0YIJ2</accession>
<evidence type="ECO:0000256" key="5">
    <source>
        <dbReference type="ARBA" id="ARBA00022737"/>
    </source>
</evidence>
<evidence type="ECO:0000256" key="8">
    <source>
        <dbReference type="ARBA" id="ARBA00023128"/>
    </source>
</evidence>
<dbReference type="EMBL" id="VUJU01003800">
    <property type="protein sequence ID" value="KAF0756663.1"/>
    <property type="molecule type" value="Genomic_DNA"/>
</dbReference>
<comment type="subcellular location">
    <subcellularLocation>
        <location evidence="1">Mitochondrion inner membrane</location>
        <topology evidence="1">Multi-pass membrane protein</topology>
    </subcellularLocation>
</comment>
<dbReference type="Proteomes" id="UP000478052">
    <property type="component" value="Unassembled WGS sequence"/>
</dbReference>